<reference evidence="2 3" key="1">
    <citation type="journal article" date="2017" name="Int. J. Syst. Evol. Microbiol.">
        <title>Ramlibacter alkalitolerans sp. nov., alkali-tolerant bacterium isolated from soil of ginseng.</title>
        <authorList>
            <person name="Lee D.H."/>
            <person name="Cha C.J."/>
        </authorList>
    </citation>
    <scope>NUCLEOTIDE SEQUENCE [LARGE SCALE GENOMIC DNA]</scope>
    <source>
        <strain evidence="2 3">KACC 19305</strain>
    </source>
</reference>
<organism evidence="2 3">
    <name type="scientific">Ramlibacter alkalitolerans</name>
    <dbReference type="NCBI Taxonomy" id="2039631"/>
    <lineage>
        <taxon>Bacteria</taxon>
        <taxon>Pseudomonadati</taxon>
        <taxon>Pseudomonadota</taxon>
        <taxon>Betaproteobacteria</taxon>
        <taxon>Burkholderiales</taxon>
        <taxon>Comamonadaceae</taxon>
        <taxon>Ramlibacter</taxon>
    </lineage>
</organism>
<dbReference type="InterPro" id="IPR014914">
    <property type="entry name" value="RES_dom"/>
</dbReference>
<keyword evidence="3" id="KW-1185">Reference proteome</keyword>
<evidence type="ECO:0000313" key="3">
    <source>
        <dbReference type="Proteomes" id="UP000622707"/>
    </source>
</evidence>
<dbReference type="Proteomes" id="UP000622707">
    <property type="component" value="Unassembled WGS sequence"/>
</dbReference>
<dbReference type="Pfam" id="PF08808">
    <property type="entry name" value="RES"/>
    <property type="match status" value="1"/>
</dbReference>
<dbReference type="SMART" id="SM00953">
    <property type="entry name" value="RES"/>
    <property type="match status" value="1"/>
</dbReference>
<dbReference type="RefSeq" id="WP_201688126.1">
    <property type="nucleotide sequence ID" value="NZ_JAEQND010000003.1"/>
</dbReference>
<accession>A0ABS1JL43</accession>
<dbReference type="EMBL" id="JAEQND010000003">
    <property type="protein sequence ID" value="MBL0424901.1"/>
    <property type="molecule type" value="Genomic_DNA"/>
</dbReference>
<sequence>MKLSDLEVITTYSLASGQSLFRVQRARGSAVRRGPLKLAPVGLLSGRFDLPSVPCAYFGEAPDTALYEALFRREAPLLSLHELRRRELLTVQVRRNLELGDLRPHAANWPVLQSLRFGETQELASDAHAAGLEGLIYRSAQQHGQDCVVLFDPGDKVVAAHTRTALVGAGDTLNRWVMLAAQRSKVPQVP</sequence>
<feature type="domain" description="RES" evidence="1">
    <location>
        <begin position="39"/>
        <end position="165"/>
    </location>
</feature>
<gene>
    <name evidence="2" type="ORF">JI746_07260</name>
</gene>
<protein>
    <submittedName>
        <fullName evidence="2">RES family NAD+ phosphorylase</fullName>
    </submittedName>
</protein>
<evidence type="ECO:0000259" key="1">
    <source>
        <dbReference type="SMART" id="SM00953"/>
    </source>
</evidence>
<comment type="caution">
    <text evidence="2">The sequence shown here is derived from an EMBL/GenBank/DDBJ whole genome shotgun (WGS) entry which is preliminary data.</text>
</comment>
<proteinExistence type="predicted"/>
<evidence type="ECO:0000313" key="2">
    <source>
        <dbReference type="EMBL" id="MBL0424901.1"/>
    </source>
</evidence>
<name>A0ABS1JL43_9BURK</name>